<dbReference type="AlphaFoldDB" id="A0A0E9Q4H5"/>
<evidence type="ECO:0000256" key="1">
    <source>
        <dbReference type="SAM" id="Phobius"/>
    </source>
</evidence>
<feature type="transmembrane region" description="Helical" evidence="1">
    <location>
        <begin position="26"/>
        <end position="50"/>
    </location>
</feature>
<name>A0A0E9Q4H5_ANGAN</name>
<keyword evidence="1" id="KW-0812">Transmembrane</keyword>
<proteinExistence type="predicted"/>
<organism evidence="2">
    <name type="scientific">Anguilla anguilla</name>
    <name type="common">European freshwater eel</name>
    <name type="synonym">Muraena anguilla</name>
    <dbReference type="NCBI Taxonomy" id="7936"/>
    <lineage>
        <taxon>Eukaryota</taxon>
        <taxon>Metazoa</taxon>
        <taxon>Chordata</taxon>
        <taxon>Craniata</taxon>
        <taxon>Vertebrata</taxon>
        <taxon>Euteleostomi</taxon>
        <taxon>Actinopterygii</taxon>
        <taxon>Neopterygii</taxon>
        <taxon>Teleostei</taxon>
        <taxon>Anguilliformes</taxon>
        <taxon>Anguillidae</taxon>
        <taxon>Anguilla</taxon>
    </lineage>
</organism>
<keyword evidence="1" id="KW-1133">Transmembrane helix</keyword>
<reference evidence="2" key="1">
    <citation type="submission" date="2014-11" db="EMBL/GenBank/DDBJ databases">
        <authorList>
            <person name="Amaro Gonzalez C."/>
        </authorList>
    </citation>
    <scope>NUCLEOTIDE SEQUENCE</scope>
</reference>
<keyword evidence="1" id="KW-0472">Membrane</keyword>
<reference evidence="2" key="2">
    <citation type="journal article" date="2015" name="Fish Shellfish Immunol.">
        <title>Early steps in the European eel (Anguilla anguilla)-Vibrio vulnificus interaction in the gills: Role of the RtxA13 toxin.</title>
        <authorList>
            <person name="Callol A."/>
            <person name="Pajuelo D."/>
            <person name="Ebbesson L."/>
            <person name="Teles M."/>
            <person name="MacKenzie S."/>
            <person name="Amaro C."/>
        </authorList>
    </citation>
    <scope>NUCLEOTIDE SEQUENCE</scope>
</reference>
<dbReference type="EMBL" id="GBXM01097155">
    <property type="protein sequence ID" value="JAH11422.1"/>
    <property type="molecule type" value="Transcribed_RNA"/>
</dbReference>
<accession>A0A0E9Q4H5</accession>
<protein>
    <submittedName>
        <fullName evidence="2">Uncharacterized protein</fullName>
    </submittedName>
</protein>
<evidence type="ECO:0000313" key="2">
    <source>
        <dbReference type="EMBL" id="JAH11422.1"/>
    </source>
</evidence>
<sequence>MYQVSQTNNFYQVSHNLKSRNVGRMVYFKVIYVFFKMSFFICLNICALFYELTGMDNKFFSP</sequence>